<dbReference type="Proteomes" id="UP000006457">
    <property type="component" value="Unassembled WGS sequence"/>
</dbReference>
<gene>
    <name evidence="2" type="primary">ttg2D</name>
    <name evidence="2" type="ORF">HMPREF1052_0613</name>
</gene>
<dbReference type="InterPro" id="IPR008869">
    <property type="entry name" value="MlaC/ttg2D"/>
</dbReference>
<proteinExistence type="predicted"/>
<organism evidence="2 3">
    <name type="scientific">Pasteurella bettyae CCUG 2042</name>
    <dbReference type="NCBI Taxonomy" id="1095749"/>
    <lineage>
        <taxon>Bacteria</taxon>
        <taxon>Pseudomonadati</taxon>
        <taxon>Pseudomonadota</taxon>
        <taxon>Gammaproteobacteria</taxon>
        <taxon>Pasteurellales</taxon>
        <taxon>Pasteurellaceae</taxon>
        <taxon>Pasteurella</taxon>
    </lineage>
</organism>
<reference evidence="2 3" key="1">
    <citation type="submission" date="2012-03" db="EMBL/GenBank/DDBJ databases">
        <authorList>
            <person name="Harkins D.M."/>
            <person name="Madupu R."/>
            <person name="Durkin A.S."/>
            <person name="Torralba M."/>
            <person name="Methe B."/>
            <person name="Sutton G.G."/>
            <person name="Nelson K.E."/>
        </authorList>
    </citation>
    <scope>NUCLEOTIDE SEQUENCE [LARGE SCALE GENOMIC DNA]</scope>
    <source>
        <strain evidence="2 3">CCUG 2042</strain>
    </source>
</reference>
<evidence type="ECO:0000313" key="3">
    <source>
        <dbReference type="Proteomes" id="UP000006457"/>
    </source>
</evidence>
<comment type="caution">
    <text evidence="2">The sequence shown here is derived from an EMBL/GenBank/DDBJ whole genome shotgun (WGS) entry which is preliminary data.</text>
</comment>
<accession>I3D7P8</accession>
<protein>
    <submittedName>
        <fullName evidence="2">Toluene tolerance protein Ttg2D</fullName>
    </submittedName>
</protein>
<feature type="signal peptide" evidence="1">
    <location>
        <begin position="1"/>
        <end position="31"/>
    </location>
</feature>
<dbReference type="PANTHER" id="PTHR36573:SF1">
    <property type="entry name" value="INTERMEMBRANE PHOSPHOLIPID TRANSPORT SYSTEM BINDING PROTEIN MLAC"/>
    <property type="match status" value="1"/>
</dbReference>
<evidence type="ECO:0000313" key="2">
    <source>
        <dbReference type="EMBL" id="EIJ67741.1"/>
    </source>
</evidence>
<dbReference type="PANTHER" id="PTHR36573">
    <property type="entry name" value="INTERMEMBRANE PHOSPHOLIPID TRANSPORT SYSTEM BINDING PROTEIN MLAC"/>
    <property type="match status" value="1"/>
</dbReference>
<dbReference type="EMBL" id="AJSX01000041">
    <property type="protein sequence ID" value="EIJ67741.1"/>
    <property type="molecule type" value="Genomic_DNA"/>
</dbReference>
<dbReference type="eggNOG" id="COG2854">
    <property type="taxonomic scope" value="Bacteria"/>
</dbReference>
<dbReference type="PATRIC" id="fig|1095749.3.peg.1912"/>
<keyword evidence="3" id="KW-1185">Reference proteome</keyword>
<sequence>MKVMLKVTFKTWLAKIFVLATALFAVQTAMADDSPYGLTQQAADKLFKDITANQAQIKQDPNYLKTLVRQDLMPYVHVNYAGSLVLGQYFKSTTPEQREKFFSAFDQFIVQAYAQALTMYNNQEIQVQPEQNATDNQSSVRVKLLQKNGQAPLNLNFQWRKNSKSGKWQVYDMTAEGVSMVDTKKQEWSGILRKDGIDALTAQVQRAAAVPVTFSKK</sequence>
<evidence type="ECO:0000256" key="1">
    <source>
        <dbReference type="SAM" id="SignalP"/>
    </source>
</evidence>
<dbReference type="Gene3D" id="3.10.450.710">
    <property type="entry name" value="Tgt2/MlaC"/>
    <property type="match status" value="1"/>
</dbReference>
<dbReference type="NCBIfam" id="NF011697">
    <property type="entry name" value="PRK15117.1"/>
    <property type="match status" value="1"/>
</dbReference>
<keyword evidence="1" id="KW-0732">Signal</keyword>
<feature type="chain" id="PRO_5003669689" evidence="1">
    <location>
        <begin position="32"/>
        <end position="217"/>
    </location>
</feature>
<dbReference type="Pfam" id="PF05494">
    <property type="entry name" value="MlaC"/>
    <property type="match status" value="1"/>
</dbReference>
<dbReference type="AlphaFoldDB" id="I3D7P8"/>
<name>I3D7P8_9PAST</name>
<dbReference type="InterPro" id="IPR042245">
    <property type="entry name" value="Tgt2/MlaC_sf"/>
</dbReference>
<dbReference type="PIRSF" id="PIRSF004649">
    <property type="entry name" value="MlaC"/>
    <property type="match status" value="1"/>
</dbReference>